<dbReference type="AlphaFoldDB" id="A0A8J2NN50"/>
<proteinExistence type="predicted"/>
<evidence type="ECO:0000313" key="2">
    <source>
        <dbReference type="Proteomes" id="UP000708208"/>
    </source>
</evidence>
<dbReference type="EMBL" id="CAJVCH010060240">
    <property type="protein sequence ID" value="CAG7719296.1"/>
    <property type="molecule type" value="Genomic_DNA"/>
</dbReference>
<name>A0A8J2NN50_9HEXA</name>
<sequence>MMQYSHVLSLARKYCLCSYRQLEGAVIIGRRIDKQGQGVQFLRIKSGQIGNDLTTGAFEDYKEIKEPFVTQLEDNYRHGIDQILDFFESTNTALAKINERLDRLEKLEIARSERDAD</sequence>
<keyword evidence="2" id="KW-1185">Reference proteome</keyword>
<reference evidence="1" key="1">
    <citation type="submission" date="2021-06" db="EMBL/GenBank/DDBJ databases">
        <authorList>
            <person name="Hodson N. C."/>
            <person name="Mongue J. A."/>
            <person name="Jaron S. K."/>
        </authorList>
    </citation>
    <scope>NUCLEOTIDE SEQUENCE</scope>
</reference>
<protein>
    <submittedName>
        <fullName evidence="1">Uncharacterized protein</fullName>
    </submittedName>
</protein>
<organism evidence="1 2">
    <name type="scientific">Allacma fusca</name>
    <dbReference type="NCBI Taxonomy" id="39272"/>
    <lineage>
        <taxon>Eukaryota</taxon>
        <taxon>Metazoa</taxon>
        <taxon>Ecdysozoa</taxon>
        <taxon>Arthropoda</taxon>
        <taxon>Hexapoda</taxon>
        <taxon>Collembola</taxon>
        <taxon>Symphypleona</taxon>
        <taxon>Sminthuridae</taxon>
        <taxon>Allacma</taxon>
    </lineage>
</organism>
<accession>A0A8J2NN50</accession>
<dbReference type="Proteomes" id="UP000708208">
    <property type="component" value="Unassembled WGS sequence"/>
</dbReference>
<gene>
    <name evidence="1" type="ORF">AFUS01_LOCUS8629</name>
</gene>
<evidence type="ECO:0000313" key="1">
    <source>
        <dbReference type="EMBL" id="CAG7719296.1"/>
    </source>
</evidence>
<comment type="caution">
    <text evidence="1">The sequence shown here is derived from an EMBL/GenBank/DDBJ whole genome shotgun (WGS) entry which is preliminary data.</text>
</comment>
<feature type="non-terminal residue" evidence="1">
    <location>
        <position position="1"/>
    </location>
</feature>